<dbReference type="RefSeq" id="WP_256135830.1">
    <property type="nucleotide sequence ID" value="NZ_JANGAB010000002.1"/>
</dbReference>
<sequence>MLKDRKITGFAKPVSALADTPKMSAQKLKEWFDSNSTVELKTALNGVVDDLVGPGGAENIGTEYGALADVLTYLREKTGSDKEYGEFLSFLARHTAMAAEAYEGYAAEVAGRSEEAQLELVNFLAWLEASKARSAAEMRAWLEGVQEILSGDAAGKLLVLIQALEGRQPTEKIAGLTGVAEADGRVAECALYAAEYACGVGGIGDGPCGGGPLVSQPVETEQDLDGTLQVSTLPRWGEMKEVHRLGGGQYAFCGESGSQSLLLTVR</sequence>
<accession>A0AAW5KCS8</accession>
<name>A0AAW5KCS8_9FIRM</name>
<comment type="caution">
    <text evidence="1">The sequence shown here is derived from an EMBL/GenBank/DDBJ whole genome shotgun (WGS) entry which is preliminary data.</text>
</comment>
<protein>
    <submittedName>
        <fullName evidence="1">Uncharacterized protein</fullName>
    </submittedName>
</protein>
<proteinExistence type="predicted"/>
<organism evidence="1 2">
    <name type="scientific">Bittarella massiliensis</name>
    <name type="common">ex Durand et al. 2017</name>
    <dbReference type="NCBI Taxonomy" id="1720313"/>
    <lineage>
        <taxon>Bacteria</taxon>
        <taxon>Bacillati</taxon>
        <taxon>Bacillota</taxon>
        <taxon>Clostridia</taxon>
        <taxon>Eubacteriales</taxon>
        <taxon>Oscillospiraceae</taxon>
        <taxon>Bittarella (ex Durand et al. 2017)</taxon>
    </lineage>
</organism>
<evidence type="ECO:0000313" key="2">
    <source>
        <dbReference type="Proteomes" id="UP001205063"/>
    </source>
</evidence>
<gene>
    <name evidence="1" type="ORF">NE646_05605</name>
</gene>
<dbReference type="EMBL" id="JANGAB010000002">
    <property type="protein sequence ID" value="MCQ4949141.1"/>
    <property type="molecule type" value="Genomic_DNA"/>
</dbReference>
<reference evidence="1" key="1">
    <citation type="submission" date="2022-06" db="EMBL/GenBank/DDBJ databases">
        <title>Isolation of gut microbiota from human fecal samples.</title>
        <authorList>
            <person name="Pamer E.G."/>
            <person name="Barat B."/>
            <person name="Waligurski E."/>
            <person name="Medina S."/>
            <person name="Paddock L."/>
            <person name="Mostad J."/>
        </authorList>
    </citation>
    <scope>NUCLEOTIDE SEQUENCE</scope>
    <source>
        <strain evidence="1">DFI.7.96</strain>
    </source>
</reference>
<dbReference type="AlphaFoldDB" id="A0AAW5KCS8"/>
<dbReference type="Proteomes" id="UP001205063">
    <property type="component" value="Unassembled WGS sequence"/>
</dbReference>
<evidence type="ECO:0000313" key="1">
    <source>
        <dbReference type="EMBL" id="MCQ4949141.1"/>
    </source>
</evidence>